<evidence type="ECO:0000313" key="2">
    <source>
        <dbReference type="Proteomes" id="UP000027850"/>
    </source>
</evidence>
<sequence>MFFFKSLPNIMHRIYSVTVLSAESDCRYYLNPQFFPGGYNASVFS</sequence>
<organism evidence="1 2">
    <name type="scientific">Parabacteroides distasonis str. 3776 D15 i</name>
    <dbReference type="NCBI Taxonomy" id="1339342"/>
    <lineage>
        <taxon>Bacteria</taxon>
        <taxon>Pseudomonadati</taxon>
        <taxon>Bacteroidota</taxon>
        <taxon>Bacteroidia</taxon>
        <taxon>Bacteroidales</taxon>
        <taxon>Tannerellaceae</taxon>
        <taxon>Parabacteroides</taxon>
    </lineage>
</organism>
<comment type="caution">
    <text evidence="1">The sequence shown here is derived from an EMBL/GenBank/DDBJ whole genome shotgun (WGS) entry which is preliminary data.</text>
</comment>
<evidence type="ECO:0000313" key="1">
    <source>
        <dbReference type="EMBL" id="KDS36788.1"/>
    </source>
</evidence>
<name>A0AB34L9Z5_PARDI</name>
<dbReference type="AlphaFoldDB" id="A0AB34L9Z5"/>
<reference evidence="1 2" key="1">
    <citation type="submission" date="2014-04" db="EMBL/GenBank/DDBJ databases">
        <authorList>
            <person name="Sears C."/>
            <person name="Carroll K."/>
            <person name="Sack B.R."/>
            <person name="Qadri F."/>
            <person name="Myers L.L."/>
            <person name="Chung G.-T."/>
            <person name="Escheverria P."/>
            <person name="Fraser C.M."/>
            <person name="Sadzewicz L."/>
            <person name="Shefchek K.A."/>
            <person name="Tallon L."/>
            <person name="Das S.P."/>
            <person name="Daugherty S."/>
            <person name="Mongodin E.F."/>
        </authorList>
    </citation>
    <scope>NUCLEOTIDE SEQUENCE [LARGE SCALE GENOMIC DNA]</scope>
    <source>
        <strain evidence="1 2">3776 D15 i</strain>
    </source>
</reference>
<proteinExistence type="predicted"/>
<dbReference type="EMBL" id="JNHK01000089">
    <property type="protein sequence ID" value="KDS36788.1"/>
    <property type="molecule type" value="Genomic_DNA"/>
</dbReference>
<accession>A0AB34L9Z5</accession>
<gene>
    <name evidence="1" type="ORF">M091_0946</name>
</gene>
<dbReference type="Proteomes" id="UP000027850">
    <property type="component" value="Unassembled WGS sequence"/>
</dbReference>
<protein>
    <submittedName>
        <fullName evidence="1">Uncharacterized protein</fullName>
    </submittedName>
</protein>